<dbReference type="Pfam" id="PF11738">
    <property type="entry name" value="DUF3298"/>
    <property type="match status" value="1"/>
</dbReference>
<feature type="domain" description="DUF3298" evidence="1">
    <location>
        <begin position="123"/>
        <end position="192"/>
    </location>
</feature>
<dbReference type="InterPro" id="IPR037126">
    <property type="entry name" value="PdaC/RsiV-like_sf"/>
</dbReference>
<evidence type="ECO:0000313" key="3">
    <source>
        <dbReference type="Proteomes" id="UP000289166"/>
    </source>
</evidence>
<dbReference type="RefSeq" id="WP_069194418.1">
    <property type="nucleotide sequence ID" value="NZ_RLII01000009.1"/>
</dbReference>
<accession>A0A4Q0I478</accession>
<name>A0A4Q0I478_9FIRM</name>
<comment type="caution">
    <text evidence="2">The sequence shown here is derived from an EMBL/GenBank/DDBJ whole genome shotgun (WGS) entry which is preliminary data.</text>
</comment>
<proteinExistence type="predicted"/>
<keyword evidence="3" id="KW-1185">Reference proteome</keyword>
<gene>
    <name evidence="2" type="ORF">EFD62_08920</name>
</gene>
<dbReference type="OrthoDB" id="5637at2"/>
<dbReference type="Gene3D" id="3.30.565.40">
    <property type="entry name" value="Fervidobacterium nodosum Rt17-B1 like"/>
    <property type="match status" value="1"/>
</dbReference>
<dbReference type="AlphaFoldDB" id="A0A4Q0I478"/>
<dbReference type="Gene3D" id="3.90.640.20">
    <property type="entry name" value="Heat-shock cognate protein, ATPase"/>
    <property type="match status" value="1"/>
</dbReference>
<dbReference type="Proteomes" id="UP000289166">
    <property type="component" value="Unassembled WGS sequence"/>
</dbReference>
<protein>
    <submittedName>
        <fullName evidence="2">DUF3298 domain-containing protein</fullName>
    </submittedName>
</protein>
<evidence type="ECO:0000313" key="2">
    <source>
        <dbReference type="EMBL" id="RXE59076.1"/>
    </source>
</evidence>
<sequence length="210" mass="24041">MSNMQNPVYIFTRRIVSPCQDLVIDYPFITGFKTLAIQNIVNSRIIQTVNELIYEQTSKLLEQGYKAPNMTIQGWYEIKTNERGVLSLSIGNYTIAYPAAHGLTIIKSLTFDINTGKEYKLEELFKPGSDYVGVLSKIIEQQIKEREIPILGEFKGIRPDQDYYIADKALVIYFQLYEITPYAFGLPMFPISVYEIQDIIREGSPLSAML</sequence>
<dbReference type="InterPro" id="IPR021729">
    <property type="entry name" value="DUF3298"/>
</dbReference>
<dbReference type="EMBL" id="RLII01000009">
    <property type="protein sequence ID" value="RXE59076.1"/>
    <property type="molecule type" value="Genomic_DNA"/>
</dbReference>
<evidence type="ECO:0000259" key="1">
    <source>
        <dbReference type="Pfam" id="PF11738"/>
    </source>
</evidence>
<reference evidence="3" key="1">
    <citation type="submission" date="2018-11" db="EMBL/GenBank/DDBJ databases">
        <title>Genome sequencing of a novel mesophilic and cellulolytic organism within the genus Hungateiclostridium.</title>
        <authorList>
            <person name="Rettenmaier R."/>
            <person name="Liebl W."/>
            <person name="Zverlov V."/>
        </authorList>
    </citation>
    <scope>NUCLEOTIDE SEQUENCE [LARGE SCALE GENOMIC DNA]</scope>
    <source>
        <strain evidence="3">N2K1</strain>
    </source>
</reference>
<organism evidence="2 3">
    <name type="scientific">Acetivibrio mesophilus</name>
    <dbReference type="NCBI Taxonomy" id="2487273"/>
    <lineage>
        <taxon>Bacteria</taxon>
        <taxon>Bacillati</taxon>
        <taxon>Bacillota</taxon>
        <taxon>Clostridia</taxon>
        <taxon>Eubacteriales</taxon>
        <taxon>Oscillospiraceae</taxon>
        <taxon>Acetivibrio</taxon>
    </lineage>
</organism>